<keyword evidence="1" id="KW-0472">Membrane</keyword>
<dbReference type="PANTHER" id="PTHR38457">
    <property type="entry name" value="REGULATOR ABRB-RELATED"/>
    <property type="match status" value="1"/>
</dbReference>
<feature type="transmembrane region" description="Helical" evidence="1">
    <location>
        <begin position="239"/>
        <end position="256"/>
    </location>
</feature>
<evidence type="ECO:0000313" key="2">
    <source>
        <dbReference type="EMBL" id="KEO83875.1"/>
    </source>
</evidence>
<dbReference type="OrthoDB" id="5460360at2"/>
<dbReference type="RefSeq" id="WP_052036118.1">
    <property type="nucleotide sequence ID" value="NZ_JMIR01000008.1"/>
</dbReference>
<feature type="transmembrane region" description="Helical" evidence="1">
    <location>
        <begin position="189"/>
        <end position="207"/>
    </location>
</feature>
<evidence type="ECO:0000256" key="1">
    <source>
        <dbReference type="SAM" id="Phobius"/>
    </source>
</evidence>
<dbReference type="NCBIfam" id="TIGR03082">
    <property type="entry name" value="Gneg_AbrB_dup"/>
    <property type="match status" value="2"/>
</dbReference>
<feature type="transmembrane region" description="Helical" evidence="1">
    <location>
        <begin position="332"/>
        <end position="350"/>
    </location>
</feature>
<feature type="transmembrane region" description="Helical" evidence="1">
    <location>
        <begin position="6"/>
        <end position="27"/>
    </location>
</feature>
<feature type="transmembrane region" description="Helical" evidence="1">
    <location>
        <begin position="48"/>
        <end position="66"/>
    </location>
</feature>
<evidence type="ECO:0000313" key="3">
    <source>
        <dbReference type="Proteomes" id="UP000027931"/>
    </source>
</evidence>
<keyword evidence="3" id="KW-1185">Reference proteome</keyword>
<feature type="transmembrane region" description="Helical" evidence="1">
    <location>
        <begin position="214"/>
        <end position="233"/>
    </location>
</feature>
<keyword evidence="1" id="KW-0812">Transmembrane</keyword>
<dbReference type="PANTHER" id="PTHR38457:SF1">
    <property type="entry name" value="REGULATOR ABRB-RELATED"/>
    <property type="match status" value="1"/>
</dbReference>
<dbReference type="InterPro" id="IPR017516">
    <property type="entry name" value="AbrB_dup"/>
</dbReference>
<dbReference type="eggNOG" id="COG3180">
    <property type="taxonomic scope" value="Bacteria"/>
</dbReference>
<sequence length="365" mass="38724">MAWLPFLETLIVALAGGGLFTLLHVPLNWMLGPIAAVMTWRLSTKRRLVWPGQLRNAGLVVLGYILATSVTRETVTLIGHHLPSMLAATVLTVLFGITMGAWGAKLSKGDLASGVFGSVPGGLTQMVVLAEDVKEADTTVVVFMQTIRVIAVIFIVPFLTVNGFVGGGAGDGTGAQAAHVLPALSDVPLATLGLFLVATLGGAWLGVKLHLPAAFLTGPLLANAVVIFCGFQPPQLPTVLLTLAQICIGSSIGLQMQPQRLNNLRKLTVVTIVSSILLCGFALLVGALLVWWNGDMSLTTAFLSSAPGGIAEMGVTAHVVHADVTLVTSYQLFRIFFILFLVPPLLRRWILRRSRTRRPSPGTDT</sequence>
<dbReference type="GO" id="GO:0016020">
    <property type="term" value="C:membrane"/>
    <property type="evidence" value="ECO:0007669"/>
    <property type="project" value="InterPro"/>
</dbReference>
<organism evidence="2 3">
    <name type="scientific">Tumebacillus flagellatus</name>
    <dbReference type="NCBI Taxonomy" id="1157490"/>
    <lineage>
        <taxon>Bacteria</taxon>
        <taxon>Bacillati</taxon>
        <taxon>Bacillota</taxon>
        <taxon>Bacilli</taxon>
        <taxon>Bacillales</taxon>
        <taxon>Alicyclobacillaceae</taxon>
        <taxon>Tumebacillus</taxon>
    </lineage>
</organism>
<keyword evidence="1" id="KW-1133">Transmembrane helix</keyword>
<dbReference type="GO" id="GO:0010468">
    <property type="term" value="P:regulation of gene expression"/>
    <property type="evidence" value="ECO:0007669"/>
    <property type="project" value="InterPro"/>
</dbReference>
<dbReference type="AlphaFoldDB" id="A0A074LTI1"/>
<feature type="transmembrane region" description="Helical" evidence="1">
    <location>
        <begin position="86"/>
        <end position="104"/>
    </location>
</feature>
<feature type="transmembrane region" description="Helical" evidence="1">
    <location>
        <begin position="268"/>
        <end position="292"/>
    </location>
</feature>
<dbReference type="STRING" id="1157490.EL26_08130"/>
<accession>A0A074LTI1</accession>
<name>A0A074LTI1_9BACL</name>
<dbReference type="EMBL" id="JMIR01000008">
    <property type="protein sequence ID" value="KEO83875.1"/>
    <property type="molecule type" value="Genomic_DNA"/>
</dbReference>
<comment type="caution">
    <text evidence="2">The sequence shown here is derived from an EMBL/GenBank/DDBJ whole genome shotgun (WGS) entry which is preliminary data.</text>
</comment>
<gene>
    <name evidence="2" type="ORF">EL26_08130</name>
</gene>
<dbReference type="Proteomes" id="UP000027931">
    <property type="component" value="Unassembled WGS sequence"/>
</dbReference>
<dbReference type="PIRSF" id="PIRSF038991">
    <property type="entry name" value="Protein_AbrB"/>
    <property type="match status" value="1"/>
</dbReference>
<protein>
    <recommendedName>
        <fullName evidence="4">AbrB family transcriptional regulator</fullName>
    </recommendedName>
</protein>
<evidence type="ECO:0008006" key="4">
    <source>
        <dbReference type="Google" id="ProtNLM"/>
    </source>
</evidence>
<reference evidence="2 3" key="1">
    <citation type="journal article" date="2013" name="Int. J. Syst. Evol. Microbiol.">
        <title>Tumebacillus flagellatus sp. nov., an alpha-amylase/pullulanase-producing bacterium isolated from cassava wastewater.</title>
        <authorList>
            <person name="Wang Q."/>
            <person name="Xie N."/>
            <person name="Qin Y."/>
            <person name="Shen N."/>
            <person name="Zhu J."/>
            <person name="Mi H."/>
            <person name="Huang R."/>
        </authorList>
    </citation>
    <scope>NUCLEOTIDE SEQUENCE [LARGE SCALE GENOMIC DNA]</scope>
    <source>
        <strain evidence="2 3">GST4</strain>
    </source>
</reference>
<dbReference type="InterPro" id="IPR007820">
    <property type="entry name" value="AbrB_fam"/>
</dbReference>
<proteinExistence type="predicted"/>
<feature type="transmembrane region" description="Helical" evidence="1">
    <location>
        <begin position="149"/>
        <end position="169"/>
    </location>
</feature>
<dbReference type="Pfam" id="PF05145">
    <property type="entry name" value="AbrB"/>
    <property type="match status" value="1"/>
</dbReference>